<keyword evidence="2" id="KW-1185">Reference proteome</keyword>
<evidence type="ECO:0000313" key="1">
    <source>
        <dbReference type="EMBL" id="KAJ7528139.1"/>
    </source>
</evidence>
<protein>
    <submittedName>
        <fullName evidence="1">Uncharacterized protein</fullName>
    </submittedName>
</protein>
<sequence>MMRLHYSMLICPRGCPDWKNHMLKNFVTIDWLQQAVDFLRSSHAIVLSLVERLQGEEWIIAYMDKMVNLLDVCDALKKGVSRLEEYDDLVEVVVKLCNRALAAQRS</sequence>
<dbReference type="EMBL" id="CM055107">
    <property type="protein sequence ID" value="KAJ7528139.1"/>
    <property type="molecule type" value="Genomic_DNA"/>
</dbReference>
<reference evidence="2" key="1">
    <citation type="journal article" date="2024" name="Proc. Natl. Acad. Sci. U.S.A.">
        <title>Extraordinary preservation of gene collinearity over three hundred million years revealed in homosporous lycophytes.</title>
        <authorList>
            <person name="Li C."/>
            <person name="Wickell D."/>
            <person name="Kuo L.Y."/>
            <person name="Chen X."/>
            <person name="Nie B."/>
            <person name="Liao X."/>
            <person name="Peng D."/>
            <person name="Ji J."/>
            <person name="Jenkins J."/>
            <person name="Williams M."/>
            <person name="Shu S."/>
            <person name="Plott C."/>
            <person name="Barry K."/>
            <person name="Rajasekar S."/>
            <person name="Grimwood J."/>
            <person name="Han X."/>
            <person name="Sun S."/>
            <person name="Hou Z."/>
            <person name="He W."/>
            <person name="Dai G."/>
            <person name="Sun C."/>
            <person name="Schmutz J."/>
            <person name="Leebens-Mack J.H."/>
            <person name="Li F.W."/>
            <person name="Wang L."/>
        </authorList>
    </citation>
    <scope>NUCLEOTIDE SEQUENCE [LARGE SCALE GENOMIC DNA]</scope>
    <source>
        <strain evidence="2">cv. PW_Plant_1</strain>
    </source>
</reference>
<dbReference type="Proteomes" id="UP001162992">
    <property type="component" value="Chromosome 16"/>
</dbReference>
<proteinExistence type="predicted"/>
<comment type="caution">
    <text evidence="1">The sequence shown here is derived from an EMBL/GenBank/DDBJ whole genome shotgun (WGS) entry which is preliminary data.</text>
</comment>
<evidence type="ECO:0000313" key="2">
    <source>
        <dbReference type="Proteomes" id="UP001162992"/>
    </source>
</evidence>
<name>A0ACC2BEB2_DIPCM</name>
<gene>
    <name evidence="1" type="ORF">O6H91_16G085900</name>
</gene>
<organism evidence="1 2">
    <name type="scientific">Diphasiastrum complanatum</name>
    <name type="common">Issler's clubmoss</name>
    <name type="synonym">Lycopodium complanatum</name>
    <dbReference type="NCBI Taxonomy" id="34168"/>
    <lineage>
        <taxon>Eukaryota</taxon>
        <taxon>Viridiplantae</taxon>
        <taxon>Streptophyta</taxon>
        <taxon>Embryophyta</taxon>
        <taxon>Tracheophyta</taxon>
        <taxon>Lycopodiopsida</taxon>
        <taxon>Lycopodiales</taxon>
        <taxon>Lycopodiaceae</taxon>
        <taxon>Lycopodioideae</taxon>
        <taxon>Diphasiastrum</taxon>
    </lineage>
</organism>
<accession>A0ACC2BEB2</accession>